<dbReference type="EMBL" id="REFJ01000005">
    <property type="protein sequence ID" value="RMA78892.1"/>
    <property type="molecule type" value="Genomic_DNA"/>
</dbReference>
<feature type="domain" description="UvrD-like helicase C-terminal" evidence="12">
    <location>
        <begin position="492"/>
        <end position="536"/>
    </location>
</feature>
<keyword evidence="1 11" id="KW-0540">Nuclease</keyword>
<keyword evidence="7 11" id="KW-0067">ATP-binding</keyword>
<evidence type="ECO:0000256" key="9">
    <source>
        <dbReference type="ARBA" id="ARBA00023204"/>
    </source>
</evidence>
<comment type="caution">
    <text evidence="14">The sequence shown here is derived from an EMBL/GenBank/DDBJ whole genome shotgun (WGS) entry which is preliminary data.</text>
</comment>
<reference evidence="14 15" key="1">
    <citation type="submission" date="2018-10" db="EMBL/GenBank/DDBJ databases">
        <title>Genomic Encyclopedia of Type Strains, Phase IV (KMG-IV): sequencing the most valuable type-strain genomes for metagenomic binning, comparative biology and taxonomic classification.</title>
        <authorList>
            <person name="Goeker M."/>
        </authorList>
    </citation>
    <scope>NUCLEOTIDE SEQUENCE [LARGE SCALE GENOMIC DNA]</scope>
    <source>
        <strain evidence="14 15">DSM 25080</strain>
    </source>
</reference>
<keyword evidence="2 11" id="KW-0547">Nucleotide-binding</keyword>
<evidence type="ECO:0000256" key="6">
    <source>
        <dbReference type="ARBA" id="ARBA00022839"/>
    </source>
</evidence>
<organism evidence="14 15">
    <name type="scientific">Umboniibacter marinipuniceus</name>
    <dbReference type="NCBI Taxonomy" id="569599"/>
    <lineage>
        <taxon>Bacteria</taxon>
        <taxon>Pseudomonadati</taxon>
        <taxon>Pseudomonadota</taxon>
        <taxon>Gammaproteobacteria</taxon>
        <taxon>Cellvibrionales</taxon>
        <taxon>Cellvibrionaceae</taxon>
        <taxon>Umboniibacter</taxon>
    </lineage>
</organism>
<keyword evidence="9 11" id="KW-0234">DNA repair</keyword>
<comment type="miscellaneous">
    <text evidence="11">In the RecBCD complex, RecB has a slow 3'-5' helicase, an exonuclease activity and loads RecA onto ssDNA, RecD has a fast 5'-3' helicase activity, while RecC stimulates the ATPase and processivity of the RecB helicase and contributes to recognition of the Chi site.</text>
</comment>
<dbReference type="Gene3D" id="3.40.50.300">
    <property type="entry name" value="P-loop containing nucleotide triphosphate hydrolases"/>
    <property type="match status" value="3"/>
</dbReference>
<dbReference type="EC" id="5.6.2.3" evidence="11"/>
<dbReference type="InterPro" id="IPR049550">
    <property type="entry name" value="RecD_N"/>
</dbReference>
<accession>A0A3M0AI38</accession>
<dbReference type="NCBIfam" id="TIGR01447">
    <property type="entry name" value="recD"/>
    <property type="match status" value="1"/>
</dbReference>
<dbReference type="InterPro" id="IPR027785">
    <property type="entry name" value="UvrD-like_helicase_C"/>
</dbReference>
<evidence type="ECO:0000256" key="5">
    <source>
        <dbReference type="ARBA" id="ARBA00022806"/>
    </source>
</evidence>
<dbReference type="GO" id="GO:0043139">
    <property type="term" value="F:5'-3' DNA helicase activity"/>
    <property type="evidence" value="ECO:0007669"/>
    <property type="project" value="UniProtKB-UniRule"/>
</dbReference>
<dbReference type="Gene3D" id="1.10.10.1020">
    <property type="entry name" value="RecBCD complex, subunit RecD, N-terminal domain"/>
    <property type="match status" value="1"/>
</dbReference>
<evidence type="ECO:0000256" key="10">
    <source>
        <dbReference type="ARBA" id="ARBA00023235"/>
    </source>
</evidence>
<dbReference type="InterPro" id="IPR027417">
    <property type="entry name" value="P-loop_NTPase"/>
</dbReference>
<keyword evidence="3 11" id="KW-0227">DNA damage</keyword>
<dbReference type="GO" id="GO:0017116">
    <property type="term" value="F:single-stranded DNA helicase activity"/>
    <property type="evidence" value="ECO:0007669"/>
    <property type="project" value="TreeGrafter"/>
</dbReference>
<name>A0A3M0AI38_9GAMM</name>
<dbReference type="GO" id="GO:0009338">
    <property type="term" value="C:exodeoxyribonuclease V complex"/>
    <property type="evidence" value="ECO:0007669"/>
    <property type="project" value="InterPro"/>
</dbReference>
<evidence type="ECO:0000259" key="13">
    <source>
        <dbReference type="Pfam" id="PF21185"/>
    </source>
</evidence>
<keyword evidence="6 11" id="KW-0269">Exonuclease</keyword>
<dbReference type="GO" id="GO:0008854">
    <property type="term" value="F:exodeoxyribonuclease V activity"/>
    <property type="evidence" value="ECO:0007669"/>
    <property type="project" value="InterPro"/>
</dbReference>
<dbReference type="Pfam" id="PF21185">
    <property type="entry name" value="RecD_N"/>
    <property type="match status" value="1"/>
</dbReference>
<protein>
    <recommendedName>
        <fullName evidence="11">RecBCD enzyme subunit RecD</fullName>
        <ecNumber evidence="11">5.6.2.3</ecNumber>
    </recommendedName>
    <alternativeName>
        <fullName evidence="11">DNA 5'-3' helicase subunit RecD</fullName>
    </alternativeName>
    <alternativeName>
        <fullName evidence="11">Exonuclease V subunit RecD</fullName>
        <shortName evidence="11">ExoV subunit RecD</shortName>
    </alternativeName>
    <alternativeName>
        <fullName evidence="11">Helicase/nuclease RecBCD subunit RecD</fullName>
    </alternativeName>
</protein>
<keyword evidence="5 11" id="KW-0347">Helicase</keyword>
<dbReference type="PANTHER" id="PTHR43788">
    <property type="entry name" value="DNA2/NAM7 HELICASE FAMILY MEMBER"/>
    <property type="match status" value="1"/>
</dbReference>
<evidence type="ECO:0000313" key="15">
    <source>
        <dbReference type="Proteomes" id="UP000267187"/>
    </source>
</evidence>
<keyword evidence="4 11" id="KW-0378">Hydrolase</keyword>
<dbReference type="RefSeq" id="WP_121877527.1">
    <property type="nucleotide sequence ID" value="NZ_REFJ01000005.1"/>
</dbReference>
<keyword evidence="8 11" id="KW-0238">DNA-binding</keyword>
<evidence type="ECO:0000256" key="11">
    <source>
        <dbReference type="HAMAP-Rule" id="MF_01487"/>
    </source>
</evidence>
<dbReference type="Pfam" id="PF13538">
    <property type="entry name" value="UvrD_C_2"/>
    <property type="match status" value="1"/>
</dbReference>
<evidence type="ECO:0000313" key="14">
    <source>
        <dbReference type="EMBL" id="RMA78892.1"/>
    </source>
</evidence>
<comment type="similarity">
    <text evidence="11">Belongs to the RecD family.</text>
</comment>
<dbReference type="CDD" id="cd18809">
    <property type="entry name" value="SF1_C_RecD"/>
    <property type="match status" value="1"/>
</dbReference>
<feature type="binding site" evidence="11">
    <location>
        <begin position="163"/>
        <end position="170"/>
    </location>
    <ligand>
        <name>ATP</name>
        <dbReference type="ChEBI" id="CHEBI:30616"/>
    </ligand>
</feature>
<comment type="function">
    <text evidence="11">A helicase/nuclease that prepares dsDNA breaks (DSB) for recombinational DNA repair. Binds to DSBs and unwinds DNA via a highly rapid and processive ATP-dependent bidirectional helicase activity. Unwinds dsDNA until it encounters a Chi (crossover hotspot instigator) sequence from the 3' direction. Cuts ssDNA a few nucleotides 3' to the Chi site. The properties and activities of the enzyme are changed at Chi. The Chi-altered holoenzyme produces a long 3'-ssDNA overhang and facilitates RecA-binding to the ssDNA for homologous DNA recombination and repair. Holoenzyme degrades any linearized DNA that is unable to undergo homologous recombination. In the holoenzyme this subunit has ssDNA-dependent ATPase and 5'-3' helicase activity. When added to pre-assembled RecBC greatly stimulates nuclease activity and augments holoenzyme processivity. Negatively regulates the RecA-loading ability of RecBCD.</text>
</comment>
<dbReference type="Pfam" id="PF13245">
    <property type="entry name" value="AAA_19"/>
    <property type="match status" value="1"/>
</dbReference>
<dbReference type="Proteomes" id="UP000267187">
    <property type="component" value="Unassembled WGS sequence"/>
</dbReference>
<evidence type="ECO:0000256" key="2">
    <source>
        <dbReference type="ARBA" id="ARBA00022741"/>
    </source>
</evidence>
<dbReference type="InterPro" id="IPR006344">
    <property type="entry name" value="RecD"/>
</dbReference>
<dbReference type="SUPFAM" id="SSF52540">
    <property type="entry name" value="P-loop containing nucleoside triphosphate hydrolases"/>
    <property type="match status" value="2"/>
</dbReference>
<comment type="subunit">
    <text evidence="11">Heterotrimer of RecB, RecC and RecD. All subunits contribute to DNA-binding.</text>
</comment>
<feature type="domain" description="RecBCD enzyme subunit RecD N-terminal" evidence="13">
    <location>
        <begin position="7"/>
        <end position="98"/>
    </location>
</feature>
<dbReference type="CDD" id="cd17933">
    <property type="entry name" value="DEXSc_RecD-like"/>
    <property type="match status" value="1"/>
</dbReference>
<dbReference type="HAMAP" id="MF_01487">
    <property type="entry name" value="RecD"/>
    <property type="match status" value="1"/>
</dbReference>
<evidence type="ECO:0000259" key="12">
    <source>
        <dbReference type="Pfam" id="PF13538"/>
    </source>
</evidence>
<dbReference type="GO" id="GO:0016887">
    <property type="term" value="F:ATP hydrolysis activity"/>
    <property type="evidence" value="ECO:0007669"/>
    <property type="project" value="RHEA"/>
</dbReference>
<proteinExistence type="inferred from homology"/>
<dbReference type="GO" id="GO:0003677">
    <property type="term" value="F:DNA binding"/>
    <property type="evidence" value="ECO:0007669"/>
    <property type="project" value="UniProtKB-UniRule"/>
</dbReference>
<evidence type="ECO:0000256" key="7">
    <source>
        <dbReference type="ARBA" id="ARBA00022840"/>
    </source>
</evidence>
<evidence type="ECO:0000256" key="3">
    <source>
        <dbReference type="ARBA" id="ARBA00022763"/>
    </source>
</evidence>
<dbReference type="GO" id="GO:0000724">
    <property type="term" value="P:double-strand break repair via homologous recombination"/>
    <property type="evidence" value="ECO:0007669"/>
    <property type="project" value="UniProtKB-UniRule"/>
</dbReference>
<keyword evidence="10 11" id="KW-0413">Isomerase</keyword>
<sequence>MPKPISYLDKKLGRYLGQFAAAPHQRLLQQIGMLLSAVRSQGHSCLPLSVLDEVAGAFELELIENWREQWRLLLDSEPNLVGTGSGSQPLQYRDGKLYFQRDDHAEDQISKRLIQHANGSRLYAERDLESALDRLFQGSDTGTLGQRQAALAAASNPLAMILGGPGTGKTTTVVKLLAVILEQALALKPLYNILLLAPTGKAAARLGQSIKAQRNGLDVSEAIRAAIPSSAKTLHRALEWRGGSFSRNARNPLVADLIVVDEASMIDTRLMLGLVEAVPKHCQLLLLGDAHQLASVEAGSVLSDLELAAKDPSSLLHSGYTKLTHSYRFNQDSGIGALASAINLGNTADIARIFDTFSDELTWSETLDSEALSQPYYKYLAAIEDGAAPEQIYAYYNEWRVLCAVREGEFGLSGLNALIEIALAAKFNLDIESRFYSGLPVMITQNDYLQELFNGDIGLILEVDGELRAFFEAEDGTMKSLLAARLPHVEKAFAMTVHKSQGSEFNECALVLPERARRETISRELIYTAITRAKKAFKLMGSEVTLLDGVTTSTQRFSGLASRLIRSEV</sequence>
<dbReference type="InterPro" id="IPR041851">
    <property type="entry name" value="RecD_N_sf"/>
</dbReference>
<comment type="catalytic activity">
    <reaction evidence="11">
        <text>ATP + H2O = ADP + phosphate + H(+)</text>
        <dbReference type="Rhea" id="RHEA:13065"/>
        <dbReference type="ChEBI" id="CHEBI:15377"/>
        <dbReference type="ChEBI" id="CHEBI:15378"/>
        <dbReference type="ChEBI" id="CHEBI:30616"/>
        <dbReference type="ChEBI" id="CHEBI:43474"/>
        <dbReference type="ChEBI" id="CHEBI:456216"/>
        <dbReference type="EC" id="5.6.2.3"/>
    </reaction>
</comment>
<dbReference type="AlphaFoldDB" id="A0A3M0AI38"/>
<dbReference type="InterPro" id="IPR050534">
    <property type="entry name" value="Coronavir_polyprotein_1ab"/>
</dbReference>
<evidence type="ECO:0000256" key="1">
    <source>
        <dbReference type="ARBA" id="ARBA00022722"/>
    </source>
</evidence>
<dbReference type="OrthoDB" id="9803432at2"/>
<evidence type="ECO:0000256" key="4">
    <source>
        <dbReference type="ARBA" id="ARBA00022801"/>
    </source>
</evidence>
<dbReference type="PANTHER" id="PTHR43788:SF6">
    <property type="entry name" value="DNA HELICASE B"/>
    <property type="match status" value="1"/>
</dbReference>
<dbReference type="GO" id="GO:0005524">
    <property type="term" value="F:ATP binding"/>
    <property type="evidence" value="ECO:0007669"/>
    <property type="project" value="UniProtKB-UniRule"/>
</dbReference>
<keyword evidence="15" id="KW-1185">Reference proteome</keyword>
<gene>
    <name evidence="11" type="primary">recD</name>
    <name evidence="14" type="ORF">DFR27_2232</name>
</gene>
<evidence type="ECO:0000256" key="8">
    <source>
        <dbReference type="ARBA" id="ARBA00023125"/>
    </source>
</evidence>